<dbReference type="AlphaFoldDB" id="A0A2D0KHN6"/>
<reference evidence="1 2" key="1">
    <citation type="journal article" date="2017" name="Nat. Microbiol.">
        <title>Natural product diversity associated with the nematode symbionts Photorhabdus and Xenorhabdus.</title>
        <authorList>
            <person name="Tobias N.J."/>
            <person name="Wolff H."/>
            <person name="Djahanschiri B."/>
            <person name="Grundmann F."/>
            <person name="Kronenwerth M."/>
            <person name="Shi Y.M."/>
            <person name="Simonyi S."/>
            <person name="Grun P."/>
            <person name="Shapiro-Ilan D."/>
            <person name="Pidot S.J."/>
            <person name="Stinear T.P."/>
            <person name="Ebersberger I."/>
            <person name="Bode H.B."/>
        </authorList>
    </citation>
    <scope>NUCLEOTIDE SEQUENCE [LARGE SCALE GENOMIC DNA]</scope>
    <source>
        <strain evidence="1 2">DSM 22670</strain>
    </source>
</reference>
<evidence type="ECO:0000313" key="1">
    <source>
        <dbReference type="EMBL" id="PHM62951.1"/>
    </source>
</evidence>
<keyword evidence="2" id="KW-1185">Reference proteome</keyword>
<proteinExistence type="predicted"/>
<sequence>MHVSSSSNSVAINGAQFNGQGIGLTETNGFDMIGLANSEQAKELLGFFNRVSESVRQIIQNWSLNIITIVNGSTLEV</sequence>
<dbReference type="EMBL" id="NJAK01000001">
    <property type="protein sequence ID" value="PHM62951.1"/>
    <property type="molecule type" value="Genomic_DNA"/>
</dbReference>
<gene>
    <name evidence="1" type="ORF">Xish_02174</name>
</gene>
<evidence type="ECO:0000313" key="2">
    <source>
        <dbReference type="Proteomes" id="UP000222168"/>
    </source>
</evidence>
<name>A0A2D0KHN6_9GAMM</name>
<comment type="caution">
    <text evidence="1">The sequence shown here is derived from an EMBL/GenBank/DDBJ whole genome shotgun (WGS) entry which is preliminary data.</text>
</comment>
<organism evidence="1 2">
    <name type="scientific">Xenorhabdus ishibashii</name>
    <dbReference type="NCBI Taxonomy" id="1034471"/>
    <lineage>
        <taxon>Bacteria</taxon>
        <taxon>Pseudomonadati</taxon>
        <taxon>Pseudomonadota</taxon>
        <taxon>Gammaproteobacteria</taxon>
        <taxon>Enterobacterales</taxon>
        <taxon>Morganellaceae</taxon>
        <taxon>Xenorhabdus</taxon>
    </lineage>
</organism>
<dbReference type="Proteomes" id="UP000222168">
    <property type="component" value="Unassembled WGS sequence"/>
</dbReference>
<protein>
    <submittedName>
        <fullName evidence="1">Uncharacterized protein</fullName>
    </submittedName>
</protein>
<accession>A0A2D0KHN6</accession>